<evidence type="ECO:0000313" key="6">
    <source>
        <dbReference type="EMBL" id="GGE05338.1"/>
    </source>
</evidence>
<feature type="transmembrane region" description="Helical" evidence="5">
    <location>
        <begin position="163"/>
        <end position="187"/>
    </location>
</feature>
<feature type="transmembrane region" description="Helical" evidence="5">
    <location>
        <begin position="193"/>
        <end position="211"/>
    </location>
</feature>
<dbReference type="PANTHER" id="PTHR11040">
    <property type="entry name" value="ZINC/IRON TRANSPORTER"/>
    <property type="match status" value="1"/>
</dbReference>
<feature type="transmembrane region" description="Helical" evidence="5">
    <location>
        <begin position="64"/>
        <end position="81"/>
    </location>
</feature>
<dbReference type="RefSeq" id="WP_188646153.1">
    <property type="nucleotide sequence ID" value="NZ_BMHQ01000001.1"/>
</dbReference>
<feature type="transmembrane region" description="Helical" evidence="5">
    <location>
        <begin position="223"/>
        <end position="240"/>
    </location>
</feature>
<proteinExistence type="predicted"/>
<comment type="caution">
    <text evidence="6">The sequence shown here is derived from an EMBL/GenBank/DDBJ whole genome shotgun (WGS) entry which is preliminary data.</text>
</comment>
<dbReference type="Proteomes" id="UP000625210">
    <property type="component" value="Unassembled WGS sequence"/>
</dbReference>
<keyword evidence="7" id="KW-1185">Reference proteome</keyword>
<reference evidence="6" key="1">
    <citation type="journal article" date="2014" name="Int. J. Syst. Evol. Microbiol.">
        <title>Complete genome sequence of Corynebacterium casei LMG S-19264T (=DSM 44701T), isolated from a smear-ripened cheese.</title>
        <authorList>
            <consortium name="US DOE Joint Genome Institute (JGI-PGF)"/>
            <person name="Walter F."/>
            <person name="Albersmeier A."/>
            <person name="Kalinowski J."/>
            <person name="Ruckert C."/>
        </authorList>
    </citation>
    <scope>NUCLEOTIDE SEQUENCE</scope>
    <source>
        <strain evidence="6">CGMCC 1.15179</strain>
    </source>
</reference>
<dbReference type="PANTHER" id="PTHR11040:SF205">
    <property type="entry name" value="ZINC TRANSPORTER ZUPT"/>
    <property type="match status" value="1"/>
</dbReference>
<name>A0A8J2YC88_9BACL</name>
<sequence>MTEAIWYSALSGFSTFLGTMVVVFWGTLSARTIALSLGLSSSVMMMVAYVELLPTAVQASRGSFFHVALGMSLALLLMYILHQGFSRLQNRTGVEVEQDLGRLGLVLSAAVIAHNAPEGAAIGIGFGATEELGITLAAAMAVHNIPEGVGMAAPMMAAGRSRWFVVALSLLSGSALPFGTWVGMRYLLFSPDVVAVGLVFAMTAMMWVVAMEVGPRAWKMDRRFAWIGALLGILMMYLLHELHSGHG</sequence>
<dbReference type="InterPro" id="IPR003689">
    <property type="entry name" value="ZIP"/>
</dbReference>
<evidence type="ECO:0000313" key="7">
    <source>
        <dbReference type="Proteomes" id="UP000625210"/>
    </source>
</evidence>
<keyword evidence="4 5" id="KW-0472">Membrane</keyword>
<dbReference type="GO" id="GO:0005385">
    <property type="term" value="F:zinc ion transmembrane transporter activity"/>
    <property type="evidence" value="ECO:0007669"/>
    <property type="project" value="TreeGrafter"/>
</dbReference>
<comment type="subcellular location">
    <subcellularLocation>
        <location evidence="1">Membrane</location>
        <topology evidence="1">Multi-pass membrane protein</topology>
    </subcellularLocation>
</comment>
<organism evidence="6 7">
    <name type="scientific">Marinithermofilum abyssi</name>
    <dbReference type="NCBI Taxonomy" id="1571185"/>
    <lineage>
        <taxon>Bacteria</taxon>
        <taxon>Bacillati</taxon>
        <taxon>Bacillota</taxon>
        <taxon>Bacilli</taxon>
        <taxon>Bacillales</taxon>
        <taxon>Thermoactinomycetaceae</taxon>
        <taxon>Marinithermofilum</taxon>
    </lineage>
</organism>
<gene>
    <name evidence="6" type="ORF">GCM10011571_03010</name>
</gene>
<evidence type="ECO:0000256" key="5">
    <source>
        <dbReference type="SAM" id="Phobius"/>
    </source>
</evidence>
<reference evidence="6" key="2">
    <citation type="submission" date="2020-09" db="EMBL/GenBank/DDBJ databases">
        <authorList>
            <person name="Sun Q."/>
            <person name="Zhou Y."/>
        </authorList>
    </citation>
    <scope>NUCLEOTIDE SEQUENCE</scope>
    <source>
        <strain evidence="6">CGMCC 1.15179</strain>
    </source>
</reference>
<accession>A0A8J2YC88</accession>
<dbReference type="Pfam" id="PF02535">
    <property type="entry name" value="Zip"/>
    <property type="match status" value="1"/>
</dbReference>
<evidence type="ECO:0000256" key="4">
    <source>
        <dbReference type="ARBA" id="ARBA00023136"/>
    </source>
</evidence>
<feature type="transmembrane region" description="Helical" evidence="5">
    <location>
        <begin position="6"/>
        <end position="26"/>
    </location>
</feature>
<protein>
    <submittedName>
        <fullName evidence="6">Zinc transporter ZupT</fullName>
    </submittedName>
</protein>
<dbReference type="EMBL" id="BMHQ01000001">
    <property type="protein sequence ID" value="GGE05338.1"/>
    <property type="molecule type" value="Genomic_DNA"/>
</dbReference>
<dbReference type="GO" id="GO:0016020">
    <property type="term" value="C:membrane"/>
    <property type="evidence" value="ECO:0007669"/>
    <property type="project" value="UniProtKB-SubCell"/>
</dbReference>
<feature type="transmembrane region" description="Helical" evidence="5">
    <location>
        <begin position="33"/>
        <end position="52"/>
    </location>
</feature>
<evidence type="ECO:0000256" key="2">
    <source>
        <dbReference type="ARBA" id="ARBA00022692"/>
    </source>
</evidence>
<dbReference type="AlphaFoldDB" id="A0A8J2YC88"/>
<keyword evidence="3 5" id="KW-1133">Transmembrane helix</keyword>
<evidence type="ECO:0000256" key="1">
    <source>
        <dbReference type="ARBA" id="ARBA00004141"/>
    </source>
</evidence>
<evidence type="ECO:0000256" key="3">
    <source>
        <dbReference type="ARBA" id="ARBA00022989"/>
    </source>
</evidence>
<keyword evidence="2 5" id="KW-0812">Transmembrane</keyword>